<reference evidence="3" key="1">
    <citation type="submission" date="2022-12" db="EMBL/GenBank/DDBJ databases">
        <title>Genome assemblies of Blomia tropicalis.</title>
        <authorList>
            <person name="Cui Y."/>
        </authorList>
    </citation>
    <scope>NUCLEOTIDE SEQUENCE</scope>
    <source>
        <tissue evidence="3">Adult mites</tissue>
    </source>
</reference>
<organism evidence="3 4">
    <name type="scientific">Blomia tropicalis</name>
    <name type="common">Mite</name>
    <dbReference type="NCBI Taxonomy" id="40697"/>
    <lineage>
        <taxon>Eukaryota</taxon>
        <taxon>Metazoa</taxon>
        <taxon>Ecdysozoa</taxon>
        <taxon>Arthropoda</taxon>
        <taxon>Chelicerata</taxon>
        <taxon>Arachnida</taxon>
        <taxon>Acari</taxon>
        <taxon>Acariformes</taxon>
        <taxon>Sarcoptiformes</taxon>
        <taxon>Astigmata</taxon>
        <taxon>Glycyphagoidea</taxon>
        <taxon>Echimyopodidae</taxon>
        <taxon>Blomia</taxon>
    </lineage>
</organism>
<dbReference type="GO" id="GO:0031966">
    <property type="term" value="C:mitochondrial membrane"/>
    <property type="evidence" value="ECO:0007669"/>
    <property type="project" value="TreeGrafter"/>
</dbReference>
<dbReference type="PANTHER" id="PTHR13281">
    <property type="entry name" value="TRANSMEMBRANE PROTEIN 70, MITOCHONDRIAL"/>
    <property type="match status" value="1"/>
</dbReference>
<comment type="caution">
    <text evidence="3">The sequence shown here is derived from an EMBL/GenBank/DDBJ whole genome shotgun (WGS) entry which is preliminary data.</text>
</comment>
<proteinExistence type="inferred from homology"/>
<dbReference type="EMBL" id="JAPWDV010000002">
    <property type="protein sequence ID" value="KAJ6220487.1"/>
    <property type="molecule type" value="Genomic_DNA"/>
</dbReference>
<evidence type="ECO:0000256" key="2">
    <source>
        <dbReference type="SAM" id="Phobius"/>
    </source>
</evidence>
<dbReference type="PANTHER" id="PTHR13281:SF0">
    <property type="entry name" value="TRANSMEMBRANE PROTEIN 70, MITOCHONDRIAL"/>
    <property type="match status" value="1"/>
</dbReference>
<evidence type="ECO:0000313" key="4">
    <source>
        <dbReference type="Proteomes" id="UP001142055"/>
    </source>
</evidence>
<comment type="similarity">
    <text evidence="1">Belongs to the TMEM70 family.</text>
</comment>
<dbReference type="AlphaFoldDB" id="A0A9Q0MA27"/>
<keyword evidence="4" id="KW-1185">Reference proteome</keyword>
<sequence length="215" mass="24714">MFARLVLYAGFKSPTISLSLNNFKIVRLKHKQMADQSNNQKQLGRIIYTAPEQMVGLVKMIKRLSISTTFISAGLQPFLYPKLIATGSTFAMGFATVTCAGIFVSPLILNWFTKRYVIQLHYDDQQKQFTAKRLNLINRPVTLTYKAQDVQIPDSLGIFTTYTVGTKKQPLFIDPNLVVDLEVYKTMLGFDKPIDLKREHLFEEMRKLKNEQKIR</sequence>
<dbReference type="Proteomes" id="UP001142055">
    <property type="component" value="Chromosome 2"/>
</dbReference>
<feature type="transmembrane region" description="Helical" evidence="2">
    <location>
        <begin position="64"/>
        <end position="84"/>
    </location>
</feature>
<protein>
    <submittedName>
        <fullName evidence="3">Uncharacterized protein</fullName>
    </submittedName>
</protein>
<feature type="transmembrane region" description="Helical" evidence="2">
    <location>
        <begin position="90"/>
        <end position="112"/>
    </location>
</feature>
<dbReference type="OMA" id="DFVHLMG"/>
<evidence type="ECO:0000256" key="1">
    <source>
        <dbReference type="ARBA" id="ARBA00005280"/>
    </source>
</evidence>
<keyword evidence="2" id="KW-0472">Membrane</keyword>
<dbReference type="Pfam" id="PF06979">
    <property type="entry name" value="TMEM70"/>
    <property type="match status" value="1"/>
</dbReference>
<accession>A0A9Q0MA27</accession>
<dbReference type="InterPro" id="IPR009724">
    <property type="entry name" value="TMEM70"/>
</dbReference>
<name>A0A9Q0MA27_BLOTA</name>
<dbReference type="GO" id="GO:0033615">
    <property type="term" value="P:mitochondrial proton-transporting ATP synthase complex assembly"/>
    <property type="evidence" value="ECO:0007669"/>
    <property type="project" value="TreeGrafter"/>
</dbReference>
<dbReference type="InterPro" id="IPR045325">
    <property type="entry name" value="TMEM70/TMEM186/TMEM223"/>
</dbReference>
<keyword evidence="2" id="KW-0812">Transmembrane</keyword>
<keyword evidence="2" id="KW-1133">Transmembrane helix</keyword>
<evidence type="ECO:0000313" key="3">
    <source>
        <dbReference type="EMBL" id="KAJ6220487.1"/>
    </source>
</evidence>
<gene>
    <name evidence="3" type="ORF">RDWZM_006299</name>
</gene>